<protein>
    <recommendedName>
        <fullName evidence="4">Transmembrane protein</fullName>
    </recommendedName>
</protein>
<gene>
    <name evidence="2" type="ORF">T4E_11666</name>
</gene>
<proteinExistence type="predicted"/>
<name>A0A0V0XEV5_TRIPS</name>
<keyword evidence="1" id="KW-1133">Transmembrane helix</keyword>
<organism evidence="2 3">
    <name type="scientific">Trichinella pseudospiralis</name>
    <name type="common">Parasitic roundworm</name>
    <dbReference type="NCBI Taxonomy" id="6337"/>
    <lineage>
        <taxon>Eukaryota</taxon>
        <taxon>Metazoa</taxon>
        <taxon>Ecdysozoa</taxon>
        <taxon>Nematoda</taxon>
        <taxon>Enoplea</taxon>
        <taxon>Dorylaimia</taxon>
        <taxon>Trichinellida</taxon>
        <taxon>Trichinellidae</taxon>
        <taxon>Trichinella</taxon>
    </lineage>
</organism>
<evidence type="ECO:0000256" key="1">
    <source>
        <dbReference type="SAM" id="Phobius"/>
    </source>
</evidence>
<dbReference type="EMBL" id="JYDU01000362">
    <property type="protein sequence ID" value="KRX86538.1"/>
    <property type="molecule type" value="Genomic_DNA"/>
</dbReference>
<comment type="caution">
    <text evidence="2">The sequence shown here is derived from an EMBL/GenBank/DDBJ whole genome shotgun (WGS) entry which is preliminary data.</text>
</comment>
<reference evidence="2 3" key="1">
    <citation type="submission" date="2015-01" db="EMBL/GenBank/DDBJ databases">
        <title>Evolution of Trichinella species and genotypes.</title>
        <authorList>
            <person name="Korhonen P.K."/>
            <person name="Edoardo P."/>
            <person name="Giuseppe L.R."/>
            <person name="Gasser R.B."/>
        </authorList>
    </citation>
    <scope>NUCLEOTIDE SEQUENCE [LARGE SCALE GENOMIC DNA]</scope>
    <source>
        <strain evidence="2">ISS141</strain>
    </source>
</reference>
<evidence type="ECO:0000313" key="2">
    <source>
        <dbReference type="EMBL" id="KRX86538.1"/>
    </source>
</evidence>
<keyword evidence="1" id="KW-0812">Transmembrane</keyword>
<dbReference type="AlphaFoldDB" id="A0A0V0XEV5"/>
<evidence type="ECO:0000313" key="3">
    <source>
        <dbReference type="Proteomes" id="UP000054815"/>
    </source>
</evidence>
<feature type="transmembrane region" description="Helical" evidence="1">
    <location>
        <begin position="31"/>
        <end position="54"/>
    </location>
</feature>
<evidence type="ECO:0008006" key="4">
    <source>
        <dbReference type="Google" id="ProtNLM"/>
    </source>
</evidence>
<accession>A0A0V0XEV5</accession>
<dbReference type="Proteomes" id="UP000054815">
    <property type="component" value="Unassembled WGS sequence"/>
</dbReference>
<sequence>MRLFFGVLFRIAVPMPQLSDECCHCKIEKHRFALCCIGSVGAVAFVCFGARLNWLVGKKPPIRPVLKHGPRSSVGTRVVDVVH</sequence>
<keyword evidence="1" id="KW-0472">Membrane</keyword>